<evidence type="ECO:0000313" key="2">
    <source>
        <dbReference type="Proteomes" id="UP001600943"/>
    </source>
</evidence>
<dbReference type="EMBL" id="BAABYW010000001">
    <property type="protein sequence ID" value="GAA6410438.1"/>
    <property type="molecule type" value="Genomic_DNA"/>
</dbReference>
<accession>A0ABQ0BGI5</accession>
<dbReference type="RefSeq" id="WP_390408886.1">
    <property type="nucleotide sequence ID" value="NZ_BAABYW010000001.1"/>
</dbReference>
<reference evidence="1 2" key="1">
    <citation type="submission" date="2024-04" db="EMBL/GenBank/DDBJ databases">
        <title>Defined microbial consortia suppress multidrug-resistant proinflammatory Enterobacteriaceae via ecological control.</title>
        <authorList>
            <person name="Furuichi M."/>
            <person name="Kawaguchi T."/>
            <person name="Pust M."/>
            <person name="Yasuma K."/>
            <person name="Plichta D."/>
            <person name="Hasegawa N."/>
            <person name="Ohya T."/>
            <person name="Bhattarai S."/>
            <person name="Sasajima S."/>
            <person name="Aoto Y."/>
            <person name="Tuganbaev T."/>
            <person name="Yaginuma M."/>
            <person name="Ueda M."/>
            <person name="Okahashi N."/>
            <person name="Amafuji K."/>
            <person name="Kiridooshi Y."/>
            <person name="Sugita K."/>
            <person name="Strazar M."/>
            <person name="Skelly A."/>
            <person name="Suda W."/>
            <person name="Hattori M."/>
            <person name="Nakamoto N."/>
            <person name="Caballero S."/>
            <person name="Norman J."/>
            <person name="Olle B."/>
            <person name="Tanoue T."/>
            <person name="Arita M."/>
            <person name="Bucci V."/>
            <person name="Atarashi K."/>
            <person name="Xavier R."/>
            <person name="Honda K."/>
        </authorList>
    </citation>
    <scope>NUCLEOTIDE SEQUENCE [LARGE SCALE GENOMIC DNA]</scope>
    <source>
        <strain evidence="2">k04-0078-D8-1</strain>
    </source>
</reference>
<comment type="caution">
    <text evidence="1">The sequence shown here is derived from an EMBL/GenBank/DDBJ whole genome shotgun (WGS) entry which is preliminary data.</text>
</comment>
<gene>
    <name evidence="1" type="ORF">K040078D81_45550</name>
</gene>
<evidence type="ECO:0000313" key="1">
    <source>
        <dbReference type="EMBL" id="GAA6410438.1"/>
    </source>
</evidence>
<keyword evidence="2" id="KW-1185">Reference proteome</keyword>
<organism evidence="1 2">
    <name type="scientific">Blautia hominis</name>
    <dbReference type="NCBI Taxonomy" id="2025493"/>
    <lineage>
        <taxon>Bacteria</taxon>
        <taxon>Bacillati</taxon>
        <taxon>Bacillota</taxon>
        <taxon>Clostridia</taxon>
        <taxon>Lachnospirales</taxon>
        <taxon>Lachnospiraceae</taxon>
        <taxon>Blautia</taxon>
    </lineage>
</organism>
<dbReference type="Proteomes" id="UP001600943">
    <property type="component" value="Unassembled WGS sequence"/>
</dbReference>
<sequence>MKANELKQDLNTRKAREDLLPELTDKQYSNLTLMALRAGLHNAKELIQSIIGDLTGWQGNGSDEEYFGSLWYERTYAVTLDSFMPWRYHVYNYDYDVQELLENPEALEEAYRQYGEECRCHGVDPESWEEILRVNQELLQEQEADLEVLEQKRHTMNMGSIKKRTQQINTARLIYPRHYFN</sequence>
<proteinExistence type="predicted"/>
<protein>
    <submittedName>
        <fullName evidence="1">Uncharacterized protein</fullName>
    </submittedName>
</protein>
<name>A0ABQ0BGI5_9FIRM</name>